<dbReference type="Proteomes" id="UP000677515">
    <property type="component" value="Chromosome"/>
</dbReference>
<evidence type="ECO:0000313" key="1">
    <source>
        <dbReference type="EMBL" id="BCQ36417.1"/>
    </source>
</evidence>
<keyword evidence="2" id="KW-1185">Reference proteome</keyword>
<proteinExistence type="predicted"/>
<dbReference type="EMBL" id="AP024329">
    <property type="protein sequence ID" value="BCQ36417.1"/>
    <property type="molecule type" value="Genomic_DNA"/>
</dbReference>
<gene>
    <name evidence="1" type="ORF">ERHA53_37600</name>
</gene>
<reference evidence="1 2" key="1">
    <citation type="submission" date="2021-01" db="EMBL/GenBank/DDBJ databases">
        <title>Complete genome sequence of Erwinia rhapontici MAFF 311153.</title>
        <authorList>
            <person name="Morohoshi T."/>
            <person name="Someya N."/>
        </authorList>
    </citation>
    <scope>NUCLEOTIDE SEQUENCE [LARGE SCALE GENOMIC DNA]</scope>
    <source>
        <strain evidence="1 2">MAFF 311153</strain>
    </source>
</reference>
<name>A0ABN6DP21_ERWRD</name>
<accession>A0ABN6DP21</accession>
<organism evidence="1 2">
    <name type="scientific">Erwinia rhapontici</name>
    <name type="common">Pectobacterium rhapontici</name>
    <dbReference type="NCBI Taxonomy" id="55212"/>
    <lineage>
        <taxon>Bacteria</taxon>
        <taxon>Pseudomonadati</taxon>
        <taxon>Pseudomonadota</taxon>
        <taxon>Gammaproteobacteria</taxon>
        <taxon>Enterobacterales</taxon>
        <taxon>Erwiniaceae</taxon>
        <taxon>Erwinia</taxon>
    </lineage>
</organism>
<sequence>MICHTSGMGIDLARKKAKKKAGFPAFSFR</sequence>
<protein>
    <submittedName>
        <fullName evidence="1">Uncharacterized protein</fullName>
    </submittedName>
</protein>
<evidence type="ECO:0000313" key="2">
    <source>
        <dbReference type="Proteomes" id="UP000677515"/>
    </source>
</evidence>